<dbReference type="InterPro" id="IPR032816">
    <property type="entry name" value="VTT_dom"/>
</dbReference>
<evidence type="ECO:0000256" key="1">
    <source>
        <dbReference type="ARBA" id="ARBA00004651"/>
    </source>
</evidence>
<keyword evidence="6 7" id="KW-0472">Membrane</keyword>
<feature type="transmembrane region" description="Helical" evidence="7">
    <location>
        <begin position="140"/>
        <end position="161"/>
    </location>
</feature>
<evidence type="ECO:0000256" key="4">
    <source>
        <dbReference type="ARBA" id="ARBA00022692"/>
    </source>
</evidence>
<keyword evidence="4 7" id="KW-0812">Transmembrane</keyword>
<proteinExistence type="inferred from homology"/>
<reference evidence="9" key="1">
    <citation type="submission" date="2023-01" db="EMBL/GenBank/DDBJ databases">
        <title>Biogeochemical cycle of methane in antarctic sediments.</title>
        <authorList>
            <person name="Roldan D.M."/>
            <person name="Menes R.J."/>
        </authorList>
    </citation>
    <scope>NUCLEOTIDE SEQUENCE [LARGE SCALE GENOMIC DNA]</scope>
    <source>
        <strain evidence="9">K-2018 MAG008</strain>
    </source>
</reference>
<evidence type="ECO:0000256" key="7">
    <source>
        <dbReference type="RuleBase" id="RU367016"/>
    </source>
</evidence>
<dbReference type="EMBL" id="JAQSDF010000093">
    <property type="protein sequence ID" value="MDI1232486.1"/>
    <property type="molecule type" value="Genomic_DNA"/>
</dbReference>
<protein>
    <submittedName>
        <fullName evidence="9">DedA family protein</fullName>
    </submittedName>
</protein>
<feature type="transmembrane region" description="Helical" evidence="7">
    <location>
        <begin position="176"/>
        <end position="194"/>
    </location>
</feature>
<evidence type="ECO:0000256" key="5">
    <source>
        <dbReference type="ARBA" id="ARBA00022989"/>
    </source>
</evidence>
<evidence type="ECO:0000256" key="3">
    <source>
        <dbReference type="ARBA" id="ARBA00022475"/>
    </source>
</evidence>
<dbReference type="AlphaFoldDB" id="A0AA43Q9W4"/>
<feature type="transmembrane region" description="Helical" evidence="7">
    <location>
        <begin position="26"/>
        <end position="45"/>
    </location>
</feature>
<gene>
    <name evidence="9" type="ORF">PSU93_15210</name>
</gene>
<accession>A0AA43Q9W4</accession>
<comment type="subcellular location">
    <subcellularLocation>
        <location evidence="1 7">Cell membrane</location>
        <topology evidence="1 7">Multi-pass membrane protein</topology>
    </subcellularLocation>
</comment>
<keyword evidence="10" id="KW-1185">Reference proteome</keyword>
<sequence length="223" mass="26072">MMGVEQYLNEIKDFMEELFIGWLKEYGYIVLFLWSIFEGEMGLIMGGILSHTGDMQYCTTIFVAGLGGFTGDQIYFYIGRFNKGYIQRKLHKQRRKFAIAHLLLKKYGWPIIFMQRYMYGLRTVIPMSIGITKYSARKFALINLLSAWVWAAITVTPAYFYGEEILSLLRVAKEHWYFVLPIGGGVLYGIYAYVQKLERHFLEKRNNRFLNIAEQKLGSSQEL</sequence>
<evidence type="ECO:0000313" key="10">
    <source>
        <dbReference type="Proteomes" id="UP001160519"/>
    </source>
</evidence>
<feature type="domain" description="VTT" evidence="8">
    <location>
        <begin position="40"/>
        <end position="157"/>
    </location>
</feature>
<evidence type="ECO:0000256" key="2">
    <source>
        <dbReference type="ARBA" id="ARBA00010792"/>
    </source>
</evidence>
<keyword evidence="3 7" id="KW-1003">Cell membrane</keyword>
<organism evidence="9 10">
    <name type="scientific">Candidatus Methylobacter titanis</name>
    <dbReference type="NCBI Taxonomy" id="3053457"/>
    <lineage>
        <taxon>Bacteria</taxon>
        <taxon>Pseudomonadati</taxon>
        <taxon>Pseudomonadota</taxon>
        <taxon>Gammaproteobacteria</taxon>
        <taxon>Methylococcales</taxon>
        <taxon>Methylococcaceae</taxon>
        <taxon>Methylobacter</taxon>
    </lineage>
</organism>
<dbReference type="Proteomes" id="UP001160519">
    <property type="component" value="Unassembled WGS sequence"/>
</dbReference>
<evidence type="ECO:0000313" key="9">
    <source>
        <dbReference type="EMBL" id="MDI1232486.1"/>
    </source>
</evidence>
<keyword evidence="5 7" id="KW-1133">Transmembrane helix</keyword>
<evidence type="ECO:0000256" key="6">
    <source>
        <dbReference type="ARBA" id="ARBA00023136"/>
    </source>
</evidence>
<comment type="similarity">
    <text evidence="2 7">Belongs to the DedA family.</text>
</comment>
<dbReference type="PANTHER" id="PTHR30353">
    <property type="entry name" value="INNER MEMBRANE PROTEIN DEDA-RELATED"/>
    <property type="match status" value="1"/>
</dbReference>
<dbReference type="PANTHER" id="PTHR30353:SF15">
    <property type="entry name" value="INNER MEMBRANE PROTEIN YABI"/>
    <property type="match status" value="1"/>
</dbReference>
<dbReference type="Pfam" id="PF09335">
    <property type="entry name" value="VTT_dom"/>
    <property type="match status" value="1"/>
</dbReference>
<evidence type="ECO:0000259" key="8">
    <source>
        <dbReference type="Pfam" id="PF09335"/>
    </source>
</evidence>
<dbReference type="InterPro" id="IPR032818">
    <property type="entry name" value="DedA-like"/>
</dbReference>
<comment type="caution">
    <text evidence="9">The sequence shown here is derived from an EMBL/GenBank/DDBJ whole genome shotgun (WGS) entry which is preliminary data.</text>
</comment>
<name>A0AA43Q9W4_9GAMM</name>
<dbReference type="GO" id="GO:0005886">
    <property type="term" value="C:plasma membrane"/>
    <property type="evidence" value="ECO:0007669"/>
    <property type="project" value="UniProtKB-SubCell"/>
</dbReference>
<feature type="transmembrane region" description="Helical" evidence="7">
    <location>
        <begin position="57"/>
        <end position="78"/>
    </location>
</feature>